<evidence type="ECO:0000256" key="1">
    <source>
        <dbReference type="SAM" id="MobiDB-lite"/>
    </source>
</evidence>
<sequence length="229" mass="25627">MKKVDADTKPFSEVESHFAHAKFYTKSDDVSEVISTEVPVAKGTYNHEQGTITTKKSNKGDALNGQENDVPTSQAKSEEPESEKIAIPQEKLSKAKHNYKESTIYKSNSDHKRICLQKVKRVGVAGCGHVTIKDAFDRETFEEDVEAASLGGQSTIDELKEVNLGTIEEPRPTFISAQLSDDDENEYVSLLRAYKDVFLWSCRKMSGLDLKVALHRLVIKPEHRSIKQA</sequence>
<dbReference type="Proteomes" id="UP000321393">
    <property type="component" value="Unassembled WGS sequence"/>
</dbReference>
<accession>A0A5A7TEY4</accession>
<evidence type="ECO:0000313" key="3">
    <source>
        <dbReference type="EMBL" id="TYK17929.1"/>
    </source>
</evidence>
<dbReference type="AlphaFoldDB" id="A0A5A7TEY4"/>
<protein>
    <submittedName>
        <fullName evidence="2">Uncharacterized protein</fullName>
    </submittedName>
</protein>
<proteinExistence type="predicted"/>
<evidence type="ECO:0000313" key="2">
    <source>
        <dbReference type="EMBL" id="KAA0041994.1"/>
    </source>
</evidence>
<feature type="region of interest" description="Disordered" evidence="1">
    <location>
        <begin position="39"/>
        <end position="85"/>
    </location>
</feature>
<feature type="compositionally biased region" description="Polar residues" evidence="1">
    <location>
        <begin position="65"/>
        <end position="75"/>
    </location>
</feature>
<comment type="caution">
    <text evidence="2">The sequence shown here is derived from an EMBL/GenBank/DDBJ whole genome shotgun (WGS) entry which is preliminary data.</text>
</comment>
<dbReference type="EMBL" id="SSTD01007940">
    <property type="protein sequence ID" value="TYK17929.1"/>
    <property type="molecule type" value="Genomic_DNA"/>
</dbReference>
<feature type="compositionally biased region" description="Polar residues" evidence="1">
    <location>
        <begin position="46"/>
        <end position="55"/>
    </location>
</feature>
<reference evidence="4 5" key="1">
    <citation type="submission" date="2019-08" db="EMBL/GenBank/DDBJ databases">
        <title>Draft genome sequences of two oriental melons (Cucumis melo L. var makuwa).</title>
        <authorList>
            <person name="Kwon S.-Y."/>
        </authorList>
    </citation>
    <scope>NUCLEOTIDE SEQUENCE [LARGE SCALE GENOMIC DNA]</scope>
    <source>
        <strain evidence="5">cv. Chang Bougi</strain>
        <strain evidence="4">cv. SW 3</strain>
        <tissue evidence="2">Leaf</tissue>
    </source>
</reference>
<dbReference type="EMBL" id="SSTE01016227">
    <property type="protein sequence ID" value="KAA0041994.1"/>
    <property type="molecule type" value="Genomic_DNA"/>
</dbReference>
<evidence type="ECO:0000313" key="5">
    <source>
        <dbReference type="Proteomes" id="UP000321947"/>
    </source>
</evidence>
<gene>
    <name evidence="3" type="ORF">E5676_scaffold306G002260</name>
    <name evidence="2" type="ORF">E6C27_scaffold67G004360</name>
</gene>
<organism evidence="2 4">
    <name type="scientific">Cucumis melo var. makuwa</name>
    <name type="common">Oriental melon</name>
    <dbReference type="NCBI Taxonomy" id="1194695"/>
    <lineage>
        <taxon>Eukaryota</taxon>
        <taxon>Viridiplantae</taxon>
        <taxon>Streptophyta</taxon>
        <taxon>Embryophyta</taxon>
        <taxon>Tracheophyta</taxon>
        <taxon>Spermatophyta</taxon>
        <taxon>Magnoliopsida</taxon>
        <taxon>eudicotyledons</taxon>
        <taxon>Gunneridae</taxon>
        <taxon>Pentapetalae</taxon>
        <taxon>rosids</taxon>
        <taxon>fabids</taxon>
        <taxon>Cucurbitales</taxon>
        <taxon>Cucurbitaceae</taxon>
        <taxon>Benincaseae</taxon>
        <taxon>Cucumis</taxon>
    </lineage>
</organism>
<evidence type="ECO:0000313" key="4">
    <source>
        <dbReference type="Proteomes" id="UP000321393"/>
    </source>
</evidence>
<name>A0A5A7TEY4_CUCMM</name>
<dbReference type="Proteomes" id="UP000321947">
    <property type="component" value="Unassembled WGS sequence"/>
</dbReference>